<feature type="domain" description="NAD-dependent epimerase/dehydratase" evidence="11">
    <location>
        <begin position="8"/>
        <end position="259"/>
    </location>
</feature>
<dbReference type="InterPro" id="IPR036291">
    <property type="entry name" value="NAD(P)-bd_dom_sf"/>
</dbReference>
<protein>
    <recommendedName>
        <fullName evidence="6 10">UDP-glucose 4-epimerase</fullName>
        <ecNumber evidence="5 10">5.1.3.2</ecNumber>
    </recommendedName>
</protein>
<gene>
    <name evidence="12" type="ordered locus">Sta7437_0547</name>
</gene>
<dbReference type="Pfam" id="PF01370">
    <property type="entry name" value="Epimerase"/>
    <property type="match status" value="1"/>
</dbReference>
<keyword evidence="8 10" id="KW-0413">Isomerase</keyword>
<evidence type="ECO:0000256" key="9">
    <source>
        <dbReference type="ARBA" id="ARBA00023277"/>
    </source>
</evidence>
<dbReference type="Gene3D" id="3.90.25.10">
    <property type="entry name" value="UDP-galactose 4-epimerase, domain 1"/>
    <property type="match status" value="1"/>
</dbReference>
<comment type="pathway">
    <text evidence="3 10">Carbohydrate metabolism; galactose metabolism.</text>
</comment>
<evidence type="ECO:0000256" key="10">
    <source>
        <dbReference type="RuleBase" id="RU366046"/>
    </source>
</evidence>
<comment type="cofactor">
    <cofactor evidence="2 10">
        <name>NAD(+)</name>
        <dbReference type="ChEBI" id="CHEBI:57540"/>
    </cofactor>
</comment>
<dbReference type="HOGENOM" id="CLU_007383_1_10_3"/>
<evidence type="ECO:0000256" key="5">
    <source>
        <dbReference type="ARBA" id="ARBA00013189"/>
    </source>
</evidence>
<evidence type="ECO:0000256" key="7">
    <source>
        <dbReference type="ARBA" id="ARBA00023027"/>
    </source>
</evidence>
<dbReference type="PANTHER" id="PTHR43725:SF53">
    <property type="entry name" value="UDP-ARABINOSE 4-EPIMERASE 1"/>
    <property type="match status" value="1"/>
</dbReference>
<organism evidence="12 13">
    <name type="scientific">Stanieria cyanosphaera (strain ATCC 29371 / PCC 7437)</name>
    <dbReference type="NCBI Taxonomy" id="111780"/>
    <lineage>
        <taxon>Bacteria</taxon>
        <taxon>Bacillati</taxon>
        <taxon>Cyanobacteriota</taxon>
        <taxon>Cyanophyceae</taxon>
        <taxon>Pleurocapsales</taxon>
        <taxon>Dermocarpellaceae</taxon>
        <taxon>Stanieria</taxon>
    </lineage>
</organism>
<dbReference type="SUPFAM" id="SSF51735">
    <property type="entry name" value="NAD(P)-binding Rossmann-fold domains"/>
    <property type="match status" value="1"/>
</dbReference>
<dbReference type="GO" id="GO:0033499">
    <property type="term" value="P:galactose catabolic process via UDP-galactose, Leloir pathway"/>
    <property type="evidence" value="ECO:0007669"/>
    <property type="project" value="TreeGrafter"/>
</dbReference>
<dbReference type="EC" id="5.1.3.2" evidence="5 10"/>
<evidence type="ECO:0000256" key="4">
    <source>
        <dbReference type="ARBA" id="ARBA00007637"/>
    </source>
</evidence>
<comment type="catalytic activity">
    <reaction evidence="1 10">
        <text>UDP-alpha-D-glucose = UDP-alpha-D-galactose</text>
        <dbReference type="Rhea" id="RHEA:22168"/>
        <dbReference type="ChEBI" id="CHEBI:58885"/>
        <dbReference type="ChEBI" id="CHEBI:66914"/>
        <dbReference type="EC" id="5.1.3.2"/>
    </reaction>
</comment>
<dbReference type="NCBIfam" id="TIGR01179">
    <property type="entry name" value="galE"/>
    <property type="match status" value="1"/>
</dbReference>
<evidence type="ECO:0000259" key="11">
    <source>
        <dbReference type="Pfam" id="PF01370"/>
    </source>
</evidence>
<dbReference type="Proteomes" id="UP000010473">
    <property type="component" value="Chromosome"/>
</dbReference>
<evidence type="ECO:0000313" key="13">
    <source>
        <dbReference type="Proteomes" id="UP000010473"/>
    </source>
</evidence>
<dbReference type="UniPathway" id="UPA00214"/>
<reference evidence="13" key="1">
    <citation type="journal article" date="2013" name="Proc. Natl. Acad. Sci. U.S.A.">
        <title>Improving the coverage of the cyanobacterial phylum using diversity-driven genome sequencing.</title>
        <authorList>
            <person name="Shih P.M."/>
            <person name="Wu D."/>
            <person name="Latifi A."/>
            <person name="Axen S.D."/>
            <person name="Fewer D.P."/>
            <person name="Talla E."/>
            <person name="Calteau A."/>
            <person name="Cai F."/>
            <person name="Tandeau de Marsac N."/>
            <person name="Rippka R."/>
            <person name="Herdman M."/>
            <person name="Sivonen K."/>
            <person name="Coursin T."/>
            <person name="Laurent T."/>
            <person name="Goodwin L."/>
            <person name="Nolan M."/>
            <person name="Davenport K.W."/>
            <person name="Han C.S."/>
            <person name="Rubin E.M."/>
            <person name="Eisen J.A."/>
            <person name="Woyke T."/>
            <person name="Gugger M."/>
            <person name="Kerfeld C.A."/>
        </authorList>
    </citation>
    <scope>NUCLEOTIDE SEQUENCE [LARGE SCALE GENOMIC DNA]</scope>
    <source>
        <strain evidence="13">ATCC 29371 / PCC 7437</strain>
    </source>
</reference>
<dbReference type="InterPro" id="IPR001509">
    <property type="entry name" value="Epimerase_deHydtase"/>
</dbReference>
<comment type="similarity">
    <text evidence="4 10">Belongs to the NAD(P)-dependent epimerase/dehydratase family.</text>
</comment>
<evidence type="ECO:0000256" key="3">
    <source>
        <dbReference type="ARBA" id="ARBA00004947"/>
    </source>
</evidence>
<dbReference type="OrthoDB" id="9801785at2"/>
<dbReference type="AlphaFoldDB" id="K9XNG1"/>
<comment type="subunit">
    <text evidence="10">Homodimer.</text>
</comment>
<dbReference type="Gene3D" id="3.40.50.720">
    <property type="entry name" value="NAD(P)-binding Rossmann-like Domain"/>
    <property type="match status" value="1"/>
</dbReference>
<sequence length="354" mass="38833">MFATKPTILVTGGAGYIGSHAVESLQQAGYNVIVLDSLVTGHRDFVEQRLQAKLIVGDLNDSNLLADIFNSYQIDAVMHFAAFAYVGESVVNPAKYYWNNVTGTLNLLRAMTLASVKKIVFSSTCATYGVPSIVPIPEDHPQVPINPYGTSKLVVEKMLADFEVAYGLKSVIFRYFNAAGAHPNGLLGEDHYPETHLIPLVLLTALGVRESISVFGTDYSTPDGSCIRDYIHVSDLADAHVLGLEYLLKQDRSEIFNLGNGNGFSVKEVIKVARQVTGKTITVVECDRRPGDPPILVGSSEKARALLGWQPQYSQLETMIAHAWSWHQQRHSLPRSEQVTKLSLVSKPIYNTGT</sequence>
<keyword evidence="13" id="KW-1185">Reference proteome</keyword>
<proteinExistence type="inferred from homology"/>
<evidence type="ECO:0000256" key="8">
    <source>
        <dbReference type="ARBA" id="ARBA00023235"/>
    </source>
</evidence>
<dbReference type="GO" id="GO:0003978">
    <property type="term" value="F:UDP-glucose 4-epimerase activity"/>
    <property type="evidence" value="ECO:0007669"/>
    <property type="project" value="UniProtKB-UniRule"/>
</dbReference>
<dbReference type="EMBL" id="CP003653">
    <property type="protein sequence ID" value="AFZ34150.1"/>
    <property type="molecule type" value="Genomic_DNA"/>
</dbReference>
<name>K9XNG1_STAC7</name>
<dbReference type="PATRIC" id="fig|111780.3.peg.572"/>
<dbReference type="STRING" id="111780.Sta7437_0547"/>
<dbReference type="RefSeq" id="WP_015191823.1">
    <property type="nucleotide sequence ID" value="NC_019748.1"/>
</dbReference>
<dbReference type="KEGG" id="scs:Sta7437_0547"/>
<keyword evidence="7 10" id="KW-0520">NAD</keyword>
<dbReference type="PANTHER" id="PTHR43725">
    <property type="entry name" value="UDP-GLUCOSE 4-EPIMERASE"/>
    <property type="match status" value="1"/>
</dbReference>
<dbReference type="eggNOG" id="COG1087">
    <property type="taxonomic scope" value="Bacteria"/>
</dbReference>
<keyword evidence="9 10" id="KW-0119">Carbohydrate metabolism</keyword>
<evidence type="ECO:0000256" key="2">
    <source>
        <dbReference type="ARBA" id="ARBA00001911"/>
    </source>
</evidence>
<accession>K9XNG1</accession>
<evidence type="ECO:0000256" key="6">
    <source>
        <dbReference type="ARBA" id="ARBA00018569"/>
    </source>
</evidence>
<dbReference type="InterPro" id="IPR005886">
    <property type="entry name" value="UDP_G4E"/>
</dbReference>
<evidence type="ECO:0000313" key="12">
    <source>
        <dbReference type="EMBL" id="AFZ34150.1"/>
    </source>
</evidence>
<dbReference type="CDD" id="cd05247">
    <property type="entry name" value="UDP_G4E_1_SDR_e"/>
    <property type="match status" value="1"/>
</dbReference>
<evidence type="ECO:0000256" key="1">
    <source>
        <dbReference type="ARBA" id="ARBA00000083"/>
    </source>
</evidence>